<keyword evidence="1" id="KW-0723">Serine/threonine-protein kinase</keyword>
<dbReference type="GO" id="GO:0043065">
    <property type="term" value="P:positive regulation of apoptotic process"/>
    <property type="evidence" value="ECO:0000318"/>
    <property type="project" value="GO_Central"/>
</dbReference>
<dbReference type="HOGENOM" id="CLU_000288_63_0_1"/>
<keyword evidence="2" id="KW-0808">Transferase</keyword>
<dbReference type="eggNOG" id="KOG0032">
    <property type="taxonomic scope" value="Eukaryota"/>
</dbReference>
<evidence type="ECO:0000256" key="2">
    <source>
        <dbReference type="ARBA" id="ARBA00022679"/>
    </source>
</evidence>
<dbReference type="EMBL" id="GL732619">
    <property type="protein sequence ID" value="EFX70630.1"/>
    <property type="molecule type" value="Genomic_DNA"/>
</dbReference>
<dbReference type="SMART" id="SM00220">
    <property type="entry name" value="S_TKc"/>
    <property type="match status" value="1"/>
</dbReference>
<dbReference type="GO" id="GO:0004674">
    <property type="term" value="F:protein serine/threonine kinase activity"/>
    <property type="evidence" value="ECO:0000318"/>
    <property type="project" value="GO_Central"/>
</dbReference>
<dbReference type="Gene3D" id="1.10.510.10">
    <property type="entry name" value="Transferase(Phosphotransferase) domain 1"/>
    <property type="match status" value="1"/>
</dbReference>
<evidence type="ECO:0000313" key="8">
    <source>
        <dbReference type="Proteomes" id="UP000000305"/>
    </source>
</evidence>
<proteinExistence type="predicted"/>
<dbReference type="STRING" id="6669.E9HCD3"/>
<protein>
    <recommendedName>
        <fullName evidence="6">Protein kinase domain-containing protein</fullName>
    </recommendedName>
</protein>
<gene>
    <name evidence="7" type="ORF">DAPPUDRAFT_61150</name>
</gene>
<dbReference type="PROSITE" id="PS00108">
    <property type="entry name" value="PROTEIN_KINASE_ST"/>
    <property type="match status" value="1"/>
</dbReference>
<dbReference type="InParanoid" id="E9HCD3"/>
<name>E9HCD3_DAPPU</name>
<dbReference type="Proteomes" id="UP000000305">
    <property type="component" value="Unassembled WGS sequence"/>
</dbReference>
<dbReference type="PANTHER" id="PTHR24342:SF12">
    <property type="entry name" value="DEATH-ASSOCIATED PROTEIN KINASE RELATED"/>
    <property type="match status" value="1"/>
</dbReference>
<dbReference type="PANTHER" id="PTHR24342">
    <property type="entry name" value="SERINE/THREONINE-PROTEIN KINASE 17"/>
    <property type="match status" value="1"/>
</dbReference>
<evidence type="ECO:0000313" key="7">
    <source>
        <dbReference type="EMBL" id="EFX70630.1"/>
    </source>
</evidence>
<evidence type="ECO:0000256" key="3">
    <source>
        <dbReference type="ARBA" id="ARBA00022741"/>
    </source>
</evidence>
<dbReference type="FunFam" id="3.30.200.20:FF:000905">
    <property type="entry name" value="Death associated protein kinase"/>
    <property type="match status" value="1"/>
</dbReference>
<dbReference type="Gene3D" id="3.30.200.20">
    <property type="entry name" value="Phosphorylase Kinase, domain 1"/>
    <property type="match status" value="1"/>
</dbReference>
<dbReference type="SUPFAM" id="SSF56112">
    <property type="entry name" value="Protein kinase-like (PK-like)"/>
    <property type="match status" value="1"/>
</dbReference>
<keyword evidence="8" id="KW-1185">Reference proteome</keyword>
<dbReference type="OMA" id="IQHEIAV"/>
<dbReference type="PROSITE" id="PS50011">
    <property type="entry name" value="PROTEIN_KINASE_DOM"/>
    <property type="match status" value="1"/>
</dbReference>
<evidence type="ECO:0000256" key="5">
    <source>
        <dbReference type="ARBA" id="ARBA00022840"/>
    </source>
</evidence>
<dbReference type="GO" id="GO:0035556">
    <property type="term" value="P:intracellular signal transduction"/>
    <property type="evidence" value="ECO:0000318"/>
    <property type="project" value="GO_Central"/>
</dbReference>
<dbReference type="Pfam" id="PF00069">
    <property type="entry name" value="Pkinase"/>
    <property type="match status" value="1"/>
</dbReference>
<dbReference type="InterPro" id="IPR000719">
    <property type="entry name" value="Prot_kinase_dom"/>
</dbReference>
<organism evidence="7 8">
    <name type="scientific">Daphnia pulex</name>
    <name type="common">Water flea</name>
    <dbReference type="NCBI Taxonomy" id="6669"/>
    <lineage>
        <taxon>Eukaryota</taxon>
        <taxon>Metazoa</taxon>
        <taxon>Ecdysozoa</taxon>
        <taxon>Arthropoda</taxon>
        <taxon>Crustacea</taxon>
        <taxon>Branchiopoda</taxon>
        <taxon>Diplostraca</taxon>
        <taxon>Cladocera</taxon>
        <taxon>Anomopoda</taxon>
        <taxon>Daphniidae</taxon>
        <taxon>Daphnia</taxon>
    </lineage>
</organism>
<reference evidence="7 8" key="1">
    <citation type="journal article" date="2011" name="Science">
        <title>The ecoresponsive genome of Daphnia pulex.</title>
        <authorList>
            <person name="Colbourne J.K."/>
            <person name="Pfrender M.E."/>
            <person name="Gilbert D."/>
            <person name="Thomas W.K."/>
            <person name="Tucker A."/>
            <person name="Oakley T.H."/>
            <person name="Tokishita S."/>
            <person name="Aerts A."/>
            <person name="Arnold G.J."/>
            <person name="Basu M.K."/>
            <person name="Bauer D.J."/>
            <person name="Caceres C.E."/>
            <person name="Carmel L."/>
            <person name="Casola C."/>
            <person name="Choi J.H."/>
            <person name="Detter J.C."/>
            <person name="Dong Q."/>
            <person name="Dusheyko S."/>
            <person name="Eads B.D."/>
            <person name="Frohlich T."/>
            <person name="Geiler-Samerotte K.A."/>
            <person name="Gerlach D."/>
            <person name="Hatcher P."/>
            <person name="Jogdeo S."/>
            <person name="Krijgsveld J."/>
            <person name="Kriventseva E.V."/>
            <person name="Kultz D."/>
            <person name="Laforsch C."/>
            <person name="Lindquist E."/>
            <person name="Lopez J."/>
            <person name="Manak J.R."/>
            <person name="Muller J."/>
            <person name="Pangilinan J."/>
            <person name="Patwardhan R.P."/>
            <person name="Pitluck S."/>
            <person name="Pritham E.J."/>
            <person name="Rechtsteiner A."/>
            <person name="Rho M."/>
            <person name="Rogozin I.B."/>
            <person name="Sakarya O."/>
            <person name="Salamov A."/>
            <person name="Schaack S."/>
            <person name="Shapiro H."/>
            <person name="Shiga Y."/>
            <person name="Skalitzky C."/>
            <person name="Smith Z."/>
            <person name="Souvorov A."/>
            <person name="Sung W."/>
            <person name="Tang Z."/>
            <person name="Tsuchiya D."/>
            <person name="Tu H."/>
            <person name="Vos H."/>
            <person name="Wang M."/>
            <person name="Wolf Y.I."/>
            <person name="Yamagata H."/>
            <person name="Yamada T."/>
            <person name="Ye Y."/>
            <person name="Shaw J.R."/>
            <person name="Andrews J."/>
            <person name="Crease T.J."/>
            <person name="Tang H."/>
            <person name="Lucas S.M."/>
            <person name="Robertson H.M."/>
            <person name="Bork P."/>
            <person name="Koonin E.V."/>
            <person name="Zdobnov E.M."/>
            <person name="Grigoriev I.V."/>
            <person name="Lynch M."/>
            <person name="Boore J.L."/>
        </authorList>
    </citation>
    <scope>NUCLEOTIDE SEQUENCE [LARGE SCALE GENOMIC DNA]</scope>
</reference>
<dbReference type="PhylomeDB" id="E9HCD3"/>
<keyword evidence="3" id="KW-0547">Nucleotide-binding</keyword>
<dbReference type="OrthoDB" id="74764at2759"/>
<dbReference type="InterPro" id="IPR008271">
    <property type="entry name" value="Ser/Thr_kinase_AS"/>
</dbReference>
<evidence type="ECO:0000256" key="1">
    <source>
        <dbReference type="ARBA" id="ARBA00022527"/>
    </source>
</evidence>
<dbReference type="InterPro" id="IPR011009">
    <property type="entry name" value="Kinase-like_dom_sf"/>
</dbReference>
<dbReference type="GO" id="GO:0005634">
    <property type="term" value="C:nucleus"/>
    <property type="evidence" value="ECO:0000318"/>
    <property type="project" value="GO_Central"/>
</dbReference>
<dbReference type="GO" id="GO:0005524">
    <property type="term" value="F:ATP binding"/>
    <property type="evidence" value="ECO:0007669"/>
    <property type="project" value="UniProtKB-KW"/>
</dbReference>
<dbReference type="FunFam" id="1.10.510.10:FF:001968">
    <property type="entry name" value="Death-associated protein kinase related-like Protein"/>
    <property type="match status" value="1"/>
</dbReference>
<evidence type="ECO:0000256" key="4">
    <source>
        <dbReference type="ARBA" id="ARBA00022777"/>
    </source>
</evidence>
<keyword evidence="5" id="KW-0067">ATP-binding</keyword>
<dbReference type="KEGG" id="dpx:DAPPUDRAFT_61150"/>
<keyword evidence="4" id="KW-0418">Kinase</keyword>
<feature type="domain" description="Protein kinase" evidence="6">
    <location>
        <begin position="30"/>
        <end position="287"/>
    </location>
</feature>
<accession>E9HCD3</accession>
<sequence length="289" mass="32893">MRKVVNGVVTVDQDKLNKLVQTDPIDLHYAVEEEPFASGLFATVRKCRHRTTGVEYAAKYASKIRYGQDCTTEILHEIALMSLCTTNPRIIHLIDVFDTPTHMILVMEYAPGGDLQTLMDDDMVPYERDAVKFVRQVLEGLLFLHERNMAHLDIKLQNVLLMGTFPDCDVKLCDLEISRVIVAGQEVRELLGTPDYVSPEILHYEPITLSADIWSVGVMAYVLLTGFTPFGGDTDQETFQNICHGQLDFPDELFEDISPQAEDFIRKTLSREPRYSGTMDLEFIEYFCV</sequence>
<evidence type="ECO:0000259" key="6">
    <source>
        <dbReference type="PROSITE" id="PS50011"/>
    </source>
</evidence>
<dbReference type="AlphaFoldDB" id="E9HCD3"/>